<feature type="transmembrane region" description="Helical" evidence="6">
    <location>
        <begin position="38"/>
        <end position="56"/>
    </location>
</feature>
<evidence type="ECO:0000259" key="7">
    <source>
        <dbReference type="Pfam" id="PF00892"/>
    </source>
</evidence>
<dbReference type="EMBL" id="AAQH01000005">
    <property type="protein sequence ID" value="EAT12640.1"/>
    <property type="molecule type" value="Genomic_DNA"/>
</dbReference>
<evidence type="ECO:0000256" key="4">
    <source>
        <dbReference type="ARBA" id="ARBA00022989"/>
    </source>
</evidence>
<evidence type="ECO:0000256" key="2">
    <source>
        <dbReference type="ARBA" id="ARBA00022475"/>
    </source>
</evidence>
<dbReference type="Gene3D" id="1.10.3730.20">
    <property type="match status" value="1"/>
</dbReference>
<feature type="transmembrane region" description="Helical" evidence="6">
    <location>
        <begin position="152"/>
        <end position="170"/>
    </location>
</feature>
<comment type="subcellular location">
    <subcellularLocation>
        <location evidence="1">Cell membrane</location>
        <topology evidence="1">Multi-pass membrane protein</topology>
    </subcellularLocation>
</comment>
<feature type="transmembrane region" description="Helical" evidence="6">
    <location>
        <begin position="217"/>
        <end position="236"/>
    </location>
</feature>
<dbReference type="Pfam" id="PF00892">
    <property type="entry name" value="EamA"/>
    <property type="match status" value="2"/>
</dbReference>
<feature type="transmembrane region" description="Helical" evidence="6">
    <location>
        <begin position="177"/>
        <end position="197"/>
    </location>
</feature>
<dbReference type="STRING" id="207949.RED65_13187"/>
<dbReference type="Proteomes" id="UP000004263">
    <property type="component" value="Unassembled WGS sequence"/>
</dbReference>
<feature type="transmembrane region" description="Helical" evidence="6">
    <location>
        <begin position="248"/>
        <end position="269"/>
    </location>
</feature>
<evidence type="ECO:0000256" key="1">
    <source>
        <dbReference type="ARBA" id="ARBA00004651"/>
    </source>
</evidence>
<feature type="transmembrane region" description="Helical" evidence="6">
    <location>
        <begin position="125"/>
        <end position="146"/>
    </location>
</feature>
<gene>
    <name evidence="8" type="ORF">RED65_13187</name>
</gene>
<comment type="caution">
    <text evidence="8">The sequence shown here is derived from an EMBL/GenBank/DDBJ whole genome shotgun (WGS) entry which is preliminary data.</text>
</comment>
<evidence type="ECO:0000256" key="6">
    <source>
        <dbReference type="SAM" id="Phobius"/>
    </source>
</evidence>
<dbReference type="SUPFAM" id="SSF103481">
    <property type="entry name" value="Multidrug resistance efflux transporter EmrE"/>
    <property type="match status" value="2"/>
</dbReference>
<sequence>MNKTAHFWGWVLLFVCFVWGVEFSLVHMSLDSMGAHTFNGIRFLIAFITLAAWFIYSKHGFWRRLDKWLVIHGVVLGFLLFTGFATQTIGLQYTTASNAGFITGLNVVMVPIIAWLWLRQTQHWYVWLGVALATIGTLLLTGGLSGFGEGELWVLICALGFATHIVYISRFAQTIDALSLTQVQMITVTVLSFLSAFWWEAESLAGVTQVLLSEGSFVPWVALILGGTLGTAFAYLAQTLGQQSLEAWRVALIYSTEPLFAALGGFVLLDERLAMLAWIGALFIIAGMLIAELVDDDVVEELLDEPNADVK</sequence>
<feature type="domain" description="EamA" evidence="7">
    <location>
        <begin position="10"/>
        <end position="141"/>
    </location>
</feature>
<organism evidence="8 9">
    <name type="scientific">Bermanella marisrubri</name>
    <dbReference type="NCBI Taxonomy" id="207949"/>
    <lineage>
        <taxon>Bacteria</taxon>
        <taxon>Pseudomonadati</taxon>
        <taxon>Pseudomonadota</taxon>
        <taxon>Gammaproteobacteria</taxon>
        <taxon>Oceanospirillales</taxon>
        <taxon>Oceanospirillaceae</taxon>
        <taxon>Bermanella</taxon>
    </lineage>
</organism>
<evidence type="ECO:0000256" key="3">
    <source>
        <dbReference type="ARBA" id="ARBA00022692"/>
    </source>
</evidence>
<dbReference type="GO" id="GO:0005886">
    <property type="term" value="C:plasma membrane"/>
    <property type="evidence" value="ECO:0007669"/>
    <property type="project" value="UniProtKB-SubCell"/>
</dbReference>
<feature type="domain" description="EamA" evidence="7">
    <location>
        <begin position="150"/>
        <end position="290"/>
    </location>
</feature>
<dbReference type="InterPro" id="IPR000620">
    <property type="entry name" value="EamA_dom"/>
</dbReference>
<feature type="transmembrane region" description="Helical" evidence="6">
    <location>
        <begin position="99"/>
        <end position="118"/>
    </location>
</feature>
<dbReference type="OrthoDB" id="9804865at2"/>
<dbReference type="HOGENOM" id="CLU_033863_21_3_6"/>
<evidence type="ECO:0000313" key="9">
    <source>
        <dbReference type="Proteomes" id="UP000004263"/>
    </source>
</evidence>
<accession>Q1N3F1</accession>
<keyword evidence="2" id="KW-1003">Cell membrane</keyword>
<keyword evidence="9" id="KW-1185">Reference proteome</keyword>
<keyword evidence="3 6" id="KW-0812">Transmembrane</keyword>
<protein>
    <submittedName>
        <fullName evidence="8">Membrane protein</fullName>
    </submittedName>
</protein>
<feature type="transmembrane region" description="Helical" evidence="6">
    <location>
        <begin position="7"/>
        <end position="26"/>
    </location>
</feature>
<feature type="transmembrane region" description="Helical" evidence="6">
    <location>
        <begin position="68"/>
        <end position="93"/>
    </location>
</feature>
<proteinExistence type="predicted"/>
<reference evidence="8 9" key="1">
    <citation type="submission" date="2006-03" db="EMBL/GenBank/DDBJ databases">
        <authorList>
            <person name="Pinhassi J."/>
            <person name="Pedros-Alio C."/>
            <person name="Ferriera S."/>
            <person name="Johnson J."/>
            <person name="Kravitz S."/>
            <person name="Halpern A."/>
            <person name="Remington K."/>
            <person name="Beeson K."/>
            <person name="Tran B."/>
            <person name="Rogers Y.-H."/>
            <person name="Friedman R."/>
            <person name="Venter J.C."/>
        </authorList>
    </citation>
    <scope>NUCLEOTIDE SEQUENCE [LARGE SCALE GENOMIC DNA]</scope>
    <source>
        <strain evidence="8 9">RED65</strain>
    </source>
</reference>
<keyword evidence="4 6" id="KW-1133">Transmembrane helix</keyword>
<evidence type="ECO:0000313" key="8">
    <source>
        <dbReference type="EMBL" id="EAT12640.1"/>
    </source>
</evidence>
<dbReference type="InterPro" id="IPR037185">
    <property type="entry name" value="EmrE-like"/>
</dbReference>
<keyword evidence="5 6" id="KW-0472">Membrane</keyword>
<dbReference type="InterPro" id="IPR051258">
    <property type="entry name" value="Diverse_Substrate_Transporter"/>
</dbReference>
<dbReference type="PANTHER" id="PTHR42920:SF5">
    <property type="entry name" value="EAMA DOMAIN-CONTAINING PROTEIN"/>
    <property type="match status" value="1"/>
</dbReference>
<dbReference type="AlphaFoldDB" id="Q1N3F1"/>
<feature type="transmembrane region" description="Helical" evidence="6">
    <location>
        <begin position="275"/>
        <end position="294"/>
    </location>
</feature>
<evidence type="ECO:0000256" key="5">
    <source>
        <dbReference type="ARBA" id="ARBA00023136"/>
    </source>
</evidence>
<dbReference type="RefSeq" id="WP_007018429.1">
    <property type="nucleotide sequence ID" value="NZ_CH724117.1"/>
</dbReference>
<name>Q1N3F1_9GAMM</name>
<dbReference type="PANTHER" id="PTHR42920">
    <property type="entry name" value="OS03G0707200 PROTEIN-RELATED"/>
    <property type="match status" value="1"/>
</dbReference>